<sequence>MTTDLRSVPADRVLDLGLGDPAHPMPRAVSEVLRRLADRPSFGYAPPGGLPVLRRELAEKLVRVNGIDATGREVVVTNGASQAITAALATLCAPGGTVLVPEPGYPAYRAACRSLGLRTAGYRVDGTGPDWDGLARAAPGAAVLLWNFPANPTGTVADPTWYPRLYALLAEHRQLTVVSDEVYEELCFDAAHRSPAAGAGRSADRFVSVFSFSKGQAMTGFRVGYAHARAELAARIARTHYALSMSVSTVSQLCALAVLRAGGDHPASHRGALLDGRDRLVAGLRAAGLRVDTPRAGCFAWPDVSVSGLDAGTWCRTLALRLRVLAVPGTEFGPGSGGRARLSFAVPAQDLAEAVRRIGTWAAEGWAADHAPAAPGGVR</sequence>
<dbReference type="GO" id="GO:0008483">
    <property type="term" value="F:transaminase activity"/>
    <property type="evidence" value="ECO:0007669"/>
    <property type="project" value="UniProtKB-KW"/>
</dbReference>
<dbReference type="SUPFAM" id="SSF53383">
    <property type="entry name" value="PLP-dependent transferases"/>
    <property type="match status" value="1"/>
</dbReference>
<dbReference type="RefSeq" id="WP_344553658.1">
    <property type="nucleotide sequence ID" value="NZ_BAAANS010000026.1"/>
</dbReference>
<gene>
    <name evidence="8" type="ORF">GCM10009759_39590</name>
</gene>
<dbReference type="Pfam" id="PF00155">
    <property type="entry name" value="Aminotran_1_2"/>
    <property type="match status" value="1"/>
</dbReference>
<keyword evidence="3 6" id="KW-0032">Aminotransferase</keyword>
<dbReference type="Gene3D" id="3.40.640.10">
    <property type="entry name" value="Type I PLP-dependent aspartate aminotransferase-like (Major domain)"/>
    <property type="match status" value="1"/>
</dbReference>
<evidence type="ECO:0000256" key="5">
    <source>
        <dbReference type="ARBA" id="ARBA00022898"/>
    </source>
</evidence>
<comment type="caution">
    <text evidence="8">The sequence shown here is derived from an EMBL/GenBank/DDBJ whole genome shotgun (WGS) entry which is preliminary data.</text>
</comment>
<evidence type="ECO:0000256" key="6">
    <source>
        <dbReference type="RuleBase" id="RU000481"/>
    </source>
</evidence>
<keyword evidence="4 6" id="KW-0808">Transferase</keyword>
<protein>
    <recommendedName>
        <fullName evidence="6">Aminotransferase</fullName>
        <ecNumber evidence="6">2.6.1.-</ecNumber>
    </recommendedName>
</protein>
<comment type="similarity">
    <text evidence="2 6">Belongs to the class-I pyridoxal-phosphate-dependent aminotransferase family.</text>
</comment>
<keyword evidence="9" id="KW-1185">Reference proteome</keyword>
<dbReference type="PROSITE" id="PS00105">
    <property type="entry name" value="AA_TRANSFER_CLASS_1"/>
    <property type="match status" value="1"/>
</dbReference>
<dbReference type="InterPro" id="IPR050596">
    <property type="entry name" value="AspAT/PAT-like"/>
</dbReference>
<evidence type="ECO:0000259" key="7">
    <source>
        <dbReference type="Pfam" id="PF00155"/>
    </source>
</evidence>
<reference evidence="8 9" key="1">
    <citation type="journal article" date="2019" name="Int. J. Syst. Evol. Microbiol.">
        <title>The Global Catalogue of Microorganisms (GCM) 10K type strain sequencing project: providing services to taxonomists for standard genome sequencing and annotation.</title>
        <authorList>
            <consortium name="The Broad Institute Genomics Platform"/>
            <consortium name="The Broad Institute Genome Sequencing Center for Infectious Disease"/>
            <person name="Wu L."/>
            <person name="Ma J."/>
        </authorList>
    </citation>
    <scope>NUCLEOTIDE SEQUENCE [LARGE SCALE GENOMIC DNA]</scope>
    <source>
        <strain evidence="8 9">JCM 14559</strain>
    </source>
</reference>
<accession>A0ABN2X5Q0</accession>
<evidence type="ECO:0000256" key="1">
    <source>
        <dbReference type="ARBA" id="ARBA00001933"/>
    </source>
</evidence>
<evidence type="ECO:0000256" key="3">
    <source>
        <dbReference type="ARBA" id="ARBA00022576"/>
    </source>
</evidence>
<dbReference type="InterPro" id="IPR015421">
    <property type="entry name" value="PyrdxlP-dep_Trfase_major"/>
</dbReference>
<feature type="domain" description="Aminotransferase class I/classII large" evidence="7">
    <location>
        <begin position="13"/>
        <end position="358"/>
    </location>
</feature>
<keyword evidence="5" id="KW-0663">Pyridoxal phosphate</keyword>
<dbReference type="EC" id="2.6.1.-" evidence="6"/>
<organism evidence="8 9">
    <name type="scientific">Kitasatospora saccharophila</name>
    <dbReference type="NCBI Taxonomy" id="407973"/>
    <lineage>
        <taxon>Bacteria</taxon>
        <taxon>Bacillati</taxon>
        <taxon>Actinomycetota</taxon>
        <taxon>Actinomycetes</taxon>
        <taxon>Kitasatosporales</taxon>
        <taxon>Streptomycetaceae</taxon>
        <taxon>Kitasatospora</taxon>
    </lineage>
</organism>
<comment type="cofactor">
    <cofactor evidence="1 6">
        <name>pyridoxal 5'-phosphate</name>
        <dbReference type="ChEBI" id="CHEBI:597326"/>
    </cofactor>
</comment>
<dbReference type="InterPro" id="IPR015424">
    <property type="entry name" value="PyrdxlP-dep_Trfase"/>
</dbReference>
<proteinExistence type="inferred from homology"/>
<name>A0ABN2X5Q0_9ACTN</name>
<dbReference type="PANTHER" id="PTHR46383">
    <property type="entry name" value="ASPARTATE AMINOTRANSFERASE"/>
    <property type="match status" value="1"/>
</dbReference>
<dbReference type="InterPro" id="IPR004839">
    <property type="entry name" value="Aminotransferase_I/II_large"/>
</dbReference>
<dbReference type="Proteomes" id="UP001500897">
    <property type="component" value="Unassembled WGS sequence"/>
</dbReference>
<dbReference type="EMBL" id="BAAANS010000026">
    <property type="protein sequence ID" value="GAA2103835.1"/>
    <property type="molecule type" value="Genomic_DNA"/>
</dbReference>
<dbReference type="PANTHER" id="PTHR46383:SF1">
    <property type="entry name" value="ASPARTATE AMINOTRANSFERASE"/>
    <property type="match status" value="1"/>
</dbReference>
<evidence type="ECO:0000313" key="8">
    <source>
        <dbReference type="EMBL" id="GAA2103835.1"/>
    </source>
</evidence>
<dbReference type="CDD" id="cd00609">
    <property type="entry name" value="AAT_like"/>
    <property type="match status" value="1"/>
</dbReference>
<evidence type="ECO:0000256" key="2">
    <source>
        <dbReference type="ARBA" id="ARBA00007441"/>
    </source>
</evidence>
<evidence type="ECO:0000313" key="9">
    <source>
        <dbReference type="Proteomes" id="UP001500897"/>
    </source>
</evidence>
<evidence type="ECO:0000256" key="4">
    <source>
        <dbReference type="ARBA" id="ARBA00022679"/>
    </source>
</evidence>
<dbReference type="InterPro" id="IPR004838">
    <property type="entry name" value="NHTrfase_class1_PyrdxlP-BS"/>
</dbReference>